<dbReference type="InterPro" id="IPR003141">
    <property type="entry name" value="Pol/His_phosphatase_N"/>
</dbReference>
<reference evidence="2 3" key="1">
    <citation type="submission" date="2023-07" db="EMBL/GenBank/DDBJ databases">
        <title>Sequencing the genomes of 1000 actinobacteria strains.</title>
        <authorList>
            <person name="Klenk H.-P."/>
        </authorList>
    </citation>
    <scope>NUCLEOTIDE SEQUENCE [LARGE SCALE GENOMIC DNA]</scope>
    <source>
        <strain evidence="2 3">GD13</strain>
    </source>
</reference>
<dbReference type="InterPro" id="IPR027421">
    <property type="entry name" value="DNA_pol_lamdba_lyase_dom_sf"/>
</dbReference>
<dbReference type="SMART" id="SM00481">
    <property type="entry name" value="POLIIIAc"/>
    <property type="match status" value="1"/>
</dbReference>
<dbReference type="InterPro" id="IPR010996">
    <property type="entry name" value="HHH_MUS81"/>
</dbReference>
<gene>
    <name evidence="2" type="ORF">J2S59_003910</name>
</gene>
<dbReference type="PIRSF" id="PIRSF036978">
    <property type="entry name" value="UCP036978_PHPhdr"/>
    <property type="match status" value="1"/>
</dbReference>
<dbReference type="Pfam" id="PF02811">
    <property type="entry name" value="PHP"/>
    <property type="match status" value="1"/>
</dbReference>
<dbReference type="InterPro" id="IPR017078">
    <property type="entry name" value="UCP036978_PHPhdr"/>
</dbReference>
<proteinExistence type="predicted"/>
<dbReference type="InterPro" id="IPR016195">
    <property type="entry name" value="Pol/histidinol_Pase-like"/>
</dbReference>
<feature type="domain" description="Polymerase/histidinol phosphatase N-terminal" evidence="1">
    <location>
        <begin position="120"/>
        <end position="200"/>
    </location>
</feature>
<dbReference type="NCBIfam" id="NF005928">
    <property type="entry name" value="PRK07945.1"/>
    <property type="match status" value="1"/>
</dbReference>
<dbReference type="SUPFAM" id="SSF47802">
    <property type="entry name" value="DNA polymerase beta, N-terminal domain-like"/>
    <property type="match status" value="1"/>
</dbReference>
<dbReference type="PANTHER" id="PTHR36928:SF1">
    <property type="entry name" value="PHOSPHATASE YCDX-RELATED"/>
    <property type="match status" value="1"/>
</dbReference>
<evidence type="ECO:0000313" key="2">
    <source>
        <dbReference type="EMBL" id="MDP9824101.1"/>
    </source>
</evidence>
<dbReference type="InterPro" id="IPR050243">
    <property type="entry name" value="PHP_phosphatase"/>
</dbReference>
<name>A0ABT9NUX7_9ACTN</name>
<organism evidence="2 3">
    <name type="scientific">Nocardioides massiliensis</name>
    <dbReference type="NCBI Taxonomy" id="1325935"/>
    <lineage>
        <taxon>Bacteria</taxon>
        <taxon>Bacillati</taxon>
        <taxon>Actinomycetota</taxon>
        <taxon>Actinomycetes</taxon>
        <taxon>Propionibacteriales</taxon>
        <taxon>Nocardioidaceae</taxon>
        <taxon>Nocardioides</taxon>
    </lineage>
</organism>
<dbReference type="EMBL" id="JAUSQM010000001">
    <property type="protein sequence ID" value="MDP9824101.1"/>
    <property type="molecule type" value="Genomic_DNA"/>
</dbReference>
<dbReference type="InterPro" id="IPR047967">
    <property type="entry name" value="PolX_PHP"/>
</dbReference>
<dbReference type="PANTHER" id="PTHR36928">
    <property type="entry name" value="PHOSPHATASE YCDX-RELATED"/>
    <property type="match status" value="1"/>
</dbReference>
<accession>A0ABT9NUX7</accession>
<keyword evidence="3" id="KW-1185">Reference proteome</keyword>
<protein>
    <submittedName>
        <fullName evidence="2">Hydrolase</fullName>
    </submittedName>
</protein>
<dbReference type="Pfam" id="PF14716">
    <property type="entry name" value="HHH_8"/>
    <property type="match status" value="1"/>
</dbReference>
<evidence type="ECO:0000313" key="3">
    <source>
        <dbReference type="Proteomes" id="UP001240447"/>
    </source>
</evidence>
<dbReference type="RefSeq" id="WP_068121163.1">
    <property type="nucleotide sequence ID" value="NZ_CCXJ01000345.1"/>
</dbReference>
<comment type="caution">
    <text evidence="2">The sequence shown here is derived from an EMBL/GenBank/DDBJ whole genome shotgun (WGS) entry which is preliminary data.</text>
</comment>
<sequence length="361" mass="38939">MARESDKSPEPGTGIESGAPLGPVAALRRIAFLLERRLAETYKVKAFRSAAATLLPLGEEEVRRRAEAGTLQELPGIGASTAGVITDAVAGKVPAYLAKLEQEAGPLAPGGEELRAQLRGDLHTHSDWSDGGSPIEEMTFTAVELGHEYVVLTDHSPRLKVANGLSAERLTRQLEVIDGINAHLGDSFRLLKGIEVDILDDGGLDQSDEMLARLDLRVASVHSKLRMESAAMTRRMLAAIANPFTNVLGHCTGRMVTGRQGQRKTGRPESEFDAEAVFAACVEHDVAVEINSRPERRDPPTRLIEQALEAGCLFSIDSDAHAPGQLDFLDHGCARAAELGIPAERIVNTWPIDDLLAWASR</sequence>
<dbReference type="SUPFAM" id="SSF89550">
    <property type="entry name" value="PHP domain-like"/>
    <property type="match status" value="1"/>
</dbReference>
<dbReference type="Proteomes" id="UP001240447">
    <property type="component" value="Unassembled WGS sequence"/>
</dbReference>
<keyword evidence="2" id="KW-0378">Hydrolase</keyword>
<dbReference type="Gene3D" id="1.10.150.110">
    <property type="entry name" value="DNA polymerase beta, N-terminal domain-like"/>
    <property type="match status" value="1"/>
</dbReference>
<dbReference type="InterPro" id="IPR004013">
    <property type="entry name" value="PHP_dom"/>
</dbReference>
<dbReference type="Gene3D" id="3.20.20.140">
    <property type="entry name" value="Metal-dependent hydrolases"/>
    <property type="match status" value="1"/>
</dbReference>
<dbReference type="GO" id="GO:0016787">
    <property type="term" value="F:hydrolase activity"/>
    <property type="evidence" value="ECO:0007669"/>
    <property type="project" value="UniProtKB-KW"/>
</dbReference>
<evidence type="ECO:0000259" key="1">
    <source>
        <dbReference type="SMART" id="SM00481"/>
    </source>
</evidence>
<dbReference type="CDD" id="cd07436">
    <property type="entry name" value="PHP_PolX"/>
    <property type="match status" value="1"/>
</dbReference>